<dbReference type="InterPro" id="IPR006119">
    <property type="entry name" value="Resolv_N"/>
</dbReference>
<dbReference type="SUPFAM" id="SSF53041">
    <property type="entry name" value="Resolvase-like"/>
    <property type="match status" value="1"/>
</dbReference>
<dbReference type="CDD" id="cd04762">
    <property type="entry name" value="HTH_MerR-trunc"/>
    <property type="match status" value="1"/>
</dbReference>
<dbReference type="EMBL" id="JBFSHR010000080">
    <property type="protein sequence ID" value="MEX6430766.1"/>
    <property type="molecule type" value="Genomic_DNA"/>
</dbReference>
<dbReference type="Gene3D" id="3.40.50.1390">
    <property type="entry name" value="Resolvase, N-terminal catalytic domain"/>
    <property type="match status" value="1"/>
</dbReference>
<evidence type="ECO:0000259" key="1">
    <source>
        <dbReference type="PROSITE" id="PS50937"/>
    </source>
</evidence>
<dbReference type="Pfam" id="PF00239">
    <property type="entry name" value="Resolvase"/>
    <property type="match status" value="1"/>
</dbReference>
<protein>
    <submittedName>
        <fullName evidence="3">IS607 family transposase</fullName>
    </submittedName>
</protein>
<dbReference type="Proteomes" id="UP001560267">
    <property type="component" value="Unassembled WGS sequence"/>
</dbReference>
<accession>A0ABV3Y749</accession>
<comment type="caution">
    <text evidence="3">The sequence shown here is derived from an EMBL/GenBank/DDBJ whole genome shotgun (WGS) entry which is preliminary data.</text>
</comment>
<keyword evidence="4" id="KW-1185">Reference proteome</keyword>
<dbReference type="PROSITE" id="PS50937">
    <property type="entry name" value="HTH_MERR_2"/>
    <property type="match status" value="1"/>
</dbReference>
<dbReference type="RefSeq" id="WP_369084939.1">
    <property type="nucleotide sequence ID" value="NZ_JBFSHR010000080.1"/>
</dbReference>
<proteinExistence type="predicted"/>
<dbReference type="Gene3D" id="1.10.287.2170">
    <property type="match status" value="1"/>
</dbReference>
<dbReference type="InterPro" id="IPR048046">
    <property type="entry name" value="Transpos_IS607"/>
</dbReference>
<dbReference type="PANTHER" id="PTHR36172:SF1">
    <property type="entry name" value="RESOLVASE-RELATED"/>
    <property type="match status" value="1"/>
</dbReference>
<dbReference type="NCBIfam" id="NF033518">
    <property type="entry name" value="transpos_IS607"/>
    <property type="match status" value="1"/>
</dbReference>
<dbReference type="SMART" id="SM00422">
    <property type="entry name" value="HTH_MERR"/>
    <property type="match status" value="1"/>
</dbReference>
<evidence type="ECO:0000313" key="3">
    <source>
        <dbReference type="EMBL" id="MEX6430766.1"/>
    </source>
</evidence>
<dbReference type="InterPro" id="IPR000551">
    <property type="entry name" value="MerR-type_HTH_dom"/>
</dbReference>
<feature type="domain" description="Resolvase/invertase-type recombinase catalytic" evidence="2">
    <location>
        <begin position="59"/>
        <end position="202"/>
    </location>
</feature>
<gene>
    <name evidence="3" type="ORF">AB6A68_13115</name>
</gene>
<dbReference type="InterPro" id="IPR051491">
    <property type="entry name" value="Recombinase/Transposase-rel"/>
</dbReference>
<dbReference type="InterPro" id="IPR036162">
    <property type="entry name" value="Resolvase-like_N_sf"/>
</dbReference>
<dbReference type="Pfam" id="PF00376">
    <property type="entry name" value="MerR"/>
    <property type="match status" value="1"/>
</dbReference>
<dbReference type="InterPro" id="IPR009061">
    <property type="entry name" value="DNA-bd_dom_put_sf"/>
</dbReference>
<reference evidence="3 4" key="1">
    <citation type="submission" date="2024-07" db="EMBL/GenBank/DDBJ databases">
        <title>Draft Genome Sequence of Ferrimicrobium acidiphilum Strain YE2023, Isolated from a Pulp of Bioleach Reactor.</title>
        <authorList>
            <person name="Elkina Y.A."/>
            <person name="Bulaeva A.G."/>
            <person name="Beletsky A.V."/>
            <person name="Mardanov A.V."/>
        </authorList>
    </citation>
    <scope>NUCLEOTIDE SEQUENCE [LARGE SCALE GENOMIC DNA]</scope>
    <source>
        <strain evidence="3 4">YE2023</strain>
    </source>
</reference>
<dbReference type="Gene3D" id="1.10.1660.10">
    <property type="match status" value="1"/>
</dbReference>
<dbReference type="SUPFAM" id="SSF46955">
    <property type="entry name" value="Putative DNA-binding domain"/>
    <property type="match status" value="1"/>
</dbReference>
<dbReference type="InterPro" id="IPR041718">
    <property type="entry name" value="IS607_transposase-like"/>
</dbReference>
<sequence length="211" mass="23821">MAHTYSISEFAKRSGRGPATVRRWEQEGKITPKRLPSGHRYFDESDVRSMLGGAPASRVTVVYCRVSGSGQKDDLASQVKAMETYCLNAGIAVDEWIEETGGGMNFKRKKFLALVDRIQHGEVERLIVAHKDRLVRFGFDLISHIAEEGGCEIVVLNQPSCSPEQEMVEDMLSIVHTFIHTFSCRLYGMRKYKQELNAEYPGYKVQVLSDN</sequence>
<feature type="domain" description="HTH merR-type" evidence="1">
    <location>
        <begin position="4"/>
        <end position="48"/>
    </location>
</feature>
<evidence type="ECO:0000259" key="2">
    <source>
        <dbReference type="PROSITE" id="PS51736"/>
    </source>
</evidence>
<dbReference type="SMART" id="SM00857">
    <property type="entry name" value="Resolvase"/>
    <property type="match status" value="1"/>
</dbReference>
<dbReference type="CDD" id="cd03769">
    <property type="entry name" value="SR_IS607_transposase_like"/>
    <property type="match status" value="1"/>
</dbReference>
<name>A0ABV3Y749_9ACTN</name>
<organism evidence="3 4">
    <name type="scientific">Ferrimicrobium acidiphilum</name>
    <dbReference type="NCBI Taxonomy" id="121039"/>
    <lineage>
        <taxon>Bacteria</taxon>
        <taxon>Bacillati</taxon>
        <taxon>Actinomycetota</taxon>
        <taxon>Acidimicrobiia</taxon>
        <taxon>Acidimicrobiales</taxon>
        <taxon>Acidimicrobiaceae</taxon>
        <taxon>Ferrimicrobium</taxon>
    </lineage>
</organism>
<dbReference type="PROSITE" id="PS51736">
    <property type="entry name" value="RECOMBINASES_3"/>
    <property type="match status" value="1"/>
</dbReference>
<dbReference type="PANTHER" id="PTHR36172">
    <property type="match status" value="1"/>
</dbReference>
<evidence type="ECO:0000313" key="4">
    <source>
        <dbReference type="Proteomes" id="UP001560267"/>
    </source>
</evidence>